<evidence type="ECO:0000256" key="1">
    <source>
        <dbReference type="SAM" id="MobiDB-lite"/>
    </source>
</evidence>
<proteinExistence type="predicted"/>
<comment type="caution">
    <text evidence="2">The sequence shown here is derived from an EMBL/GenBank/DDBJ whole genome shotgun (WGS) entry which is preliminary data.</text>
</comment>
<reference evidence="2 3" key="1">
    <citation type="submission" date="2018-02" db="EMBL/GenBank/DDBJ databases">
        <title>Draft genome sequences of Elsinoe sp., causing black scab on jojoba.</title>
        <authorList>
            <person name="Stodart B."/>
            <person name="Jeffress S."/>
            <person name="Ash G."/>
            <person name="Arun Chinnappa K."/>
        </authorList>
    </citation>
    <scope>NUCLEOTIDE SEQUENCE [LARGE SCALE GENOMIC DNA]</scope>
    <source>
        <strain evidence="2 3">Hillstone_2</strain>
    </source>
</reference>
<organism evidence="2 3">
    <name type="scientific">Elsinoe australis</name>
    <dbReference type="NCBI Taxonomy" id="40998"/>
    <lineage>
        <taxon>Eukaryota</taxon>
        <taxon>Fungi</taxon>
        <taxon>Dikarya</taxon>
        <taxon>Ascomycota</taxon>
        <taxon>Pezizomycotina</taxon>
        <taxon>Dothideomycetes</taxon>
        <taxon>Dothideomycetidae</taxon>
        <taxon>Myriangiales</taxon>
        <taxon>Elsinoaceae</taxon>
        <taxon>Elsinoe</taxon>
    </lineage>
</organism>
<accession>A0A4U7BAX0</accession>
<dbReference type="Proteomes" id="UP000308133">
    <property type="component" value="Unassembled WGS sequence"/>
</dbReference>
<sequence length="515" mass="58010">MAASTSNFIFVGVNVASCKNDRELKSLLMREHYRKKREIAASSLGSGINQTSSQRSQRLKHVPFARYPNNAIKQYRKLAPYPATRRLLPSITASSTHEPTPKKPRSDSPPFHEPQKSPSLAGNRVADVLLPSSDRHIRRQLHEALWHYATITRPVLVDPVSDMTASLAVESRRHFRHYFLMPNAWLNLPSDCLTCKTYNIPLAMRFPILIHGFTAFSSGNGGTSTTDKAVSVRHHSELVKRVNEEMAKSYPDYDTTLLGIQGVMASAFVRGDENEFAIHRRGQASFFRSCGIPQDPDVMLHVVSNSLMYGSPIVDCLINDPGAAGSDIEVTNLLRTSVDLEKMVLSIFDQSTSFKTVTAPERAVLGTQSSLYTILHGPFTSDYHAIPHRIRQIEYAHFPFLVVYLHLLRMDLEAAPSNHREDIYTSISSGMQQARISRSCPSATVNWMLLVKFKSNVERTWLAFLYTQVIPRLPHDHSSRLLRFLVSRLCPEEEDHPTFRRGDISQLSKEVMAGV</sequence>
<evidence type="ECO:0000313" key="2">
    <source>
        <dbReference type="EMBL" id="TKX26900.1"/>
    </source>
</evidence>
<feature type="region of interest" description="Disordered" evidence="1">
    <location>
        <begin position="91"/>
        <end position="119"/>
    </location>
</feature>
<gene>
    <name evidence="2" type="ORF">C1H76_0837</name>
</gene>
<evidence type="ECO:0000313" key="3">
    <source>
        <dbReference type="Proteomes" id="UP000308133"/>
    </source>
</evidence>
<name>A0A4U7BAX0_9PEZI</name>
<dbReference type="AlphaFoldDB" id="A0A4U7BAX0"/>
<protein>
    <submittedName>
        <fullName evidence="2">Uncharacterized protein</fullName>
    </submittedName>
</protein>
<dbReference type="EMBL" id="PTQR01000010">
    <property type="protein sequence ID" value="TKX26900.1"/>
    <property type="molecule type" value="Genomic_DNA"/>
</dbReference>